<accession>A0AAW1N153</accession>
<reference evidence="2 3" key="1">
    <citation type="journal article" date="2024" name="BMC Genomics">
        <title>De novo assembly and annotation of Popillia japonica's genome with initial clues to its potential as an invasive pest.</title>
        <authorList>
            <person name="Cucini C."/>
            <person name="Boschi S."/>
            <person name="Funari R."/>
            <person name="Cardaioli E."/>
            <person name="Iannotti N."/>
            <person name="Marturano G."/>
            <person name="Paoli F."/>
            <person name="Bruttini M."/>
            <person name="Carapelli A."/>
            <person name="Frati F."/>
            <person name="Nardi F."/>
        </authorList>
    </citation>
    <scope>NUCLEOTIDE SEQUENCE [LARGE SCALE GENOMIC DNA]</scope>
    <source>
        <strain evidence="2">DMR45628</strain>
    </source>
</reference>
<comment type="caution">
    <text evidence="2">The sequence shown here is derived from an EMBL/GenBank/DDBJ whole genome shotgun (WGS) entry which is preliminary data.</text>
</comment>
<keyword evidence="3" id="KW-1185">Reference proteome</keyword>
<dbReference type="EMBL" id="JASPKY010000021">
    <property type="protein sequence ID" value="KAK9752320.1"/>
    <property type="molecule type" value="Genomic_DNA"/>
</dbReference>
<protein>
    <submittedName>
        <fullName evidence="2">Uncharacterized protein</fullName>
    </submittedName>
</protein>
<proteinExistence type="predicted"/>
<feature type="region of interest" description="Disordered" evidence="1">
    <location>
        <begin position="1"/>
        <end position="29"/>
    </location>
</feature>
<organism evidence="2 3">
    <name type="scientific">Popillia japonica</name>
    <name type="common">Japanese beetle</name>
    <dbReference type="NCBI Taxonomy" id="7064"/>
    <lineage>
        <taxon>Eukaryota</taxon>
        <taxon>Metazoa</taxon>
        <taxon>Ecdysozoa</taxon>
        <taxon>Arthropoda</taxon>
        <taxon>Hexapoda</taxon>
        <taxon>Insecta</taxon>
        <taxon>Pterygota</taxon>
        <taxon>Neoptera</taxon>
        <taxon>Endopterygota</taxon>
        <taxon>Coleoptera</taxon>
        <taxon>Polyphaga</taxon>
        <taxon>Scarabaeiformia</taxon>
        <taxon>Scarabaeidae</taxon>
        <taxon>Rutelinae</taxon>
        <taxon>Popillia</taxon>
    </lineage>
</organism>
<sequence length="153" mass="18042">MEDQDQRGQNGGDQFRQKKTRNNQAEVENEETRRKVYMAIAVPVSTYGEEIWINGTEGAIRRAEIDARKLARECMAIPWFIRNEDFARELKLNARKLARECMAIPWFIRNEDFARELKLNDLRVRAKRRRREAIERMASHPSHTVRALAQSTQ</sequence>
<dbReference type="AlphaFoldDB" id="A0AAW1N153"/>
<dbReference type="Proteomes" id="UP001458880">
    <property type="component" value="Unassembled WGS sequence"/>
</dbReference>
<name>A0AAW1N153_POPJA</name>
<evidence type="ECO:0000313" key="2">
    <source>
        <dbReference type="EMBL" id="KAK9752320.1"/>
    </source>
</evidence>
<evidence type="ECO:0000256" key="1">
    <source>
        <dbReference type="SAM" id="MobiDB-lite"/>
    </source>
</evidence>
<evidence type="ECO:0000313" key="3">
    <source>
        <dbReference type="Proteomes" id="UP001458880"/>
    </source>
</evidence>
<gene>
    <name evidence="2" type="ORF">QE152_g4325</name>
</gene>